<dbReference type="Pfam" id="PF03466">
    <property type="entry name" value="LysR_substrate"/>
    <property type="match status" value="1"/>
</dbReference>
<dbReference type="AlphaFoldDB" id="A0A562STW1"/>
<proteinExistence type="inferred from homology"/>
<keyword evidence="4" id="KW-0804">Transcription</keyword>
<gene>
    <name evidence="6" type="ORF">JM93_03123</name>
</gene>
<sequence>MFRKIKFLVFKPFMKYIHTIMIPRLAVHHLTLLSALADTGSMTASAARLGVTQSAISHRLREAERRLGLPLVQRTDRGLALTAEGERIRRLGEKFLGELFRLEQELEASAKDSRLLVRLGQATYSRYHWLPAFLDHLEKVDPNLSVDLSGRATGHPLEALLDGSVDVSLIFGRAPALASFRAIKLAADPIVAVLSPNHRLAQEAVVNSLNMGNERFFTYPLTAEPGFDWTTLLGAPTVPFRRLTHMPTPEAVIDLIRANFGVAIFSRWAIEPELADSTLVARPISEEGISLDWWCVTRASDPEDGPAGRLARALANWGRNSDHALSTLAFETEPT</sequence>
<dbReference type="Pfam" id="PF00126">
    <property type="entry name" value="HTH_1"/>
    <property type="match status" value="1"/>
</dbReference>
<evidence type="ECO:0000313" key="7">
    <source>
        <dbReference type="Proteomes" id="UP000320593"/>
    </source>
</evidence>
<dbReference type="CDD" id="cd05466">
    <property type="entry name" value="PBP2_LTTR_substrate"/>
    <property type="match status" value="1"/>
</dbReference>
<evidence type="ECO:0000256" key="3">
    <source>
        <dbReference type="ARBA" id="ARBA00023125"/>
    </source>
</evidence>
<dbReference type="InterPro" id="IPR036388">
    <property type="entry name" value="WH-like_DNA-bd_sf"/>
</dbReference>
<evidence type="ECO:0000313" key="6">
    <source>
        <dbReference type="EMBL" id="TWI84787.1"/>
    </source>
</evidence>
<protein>
    <submittedName>
        <fullName evidence="6">LysR family transcriptional regulator for metE and metH</fullName>
    </submittedName>
</protein>
<dbReference type="Gene3D" id="1.10.10.10">
    <property type="entry name" value="Winged helix-like DNA-binding domain superfamily/Winged helix DNA-binding domain"/>
    <property type="match status" value="1"/>
</dbReference>
<comment type="caution">
    <text evidence="6">The sequence shown here is derived from an EMBL/GenBank/DDBJ whole genome shotgun (WGS) entry which is preliminary data.</text>
</comment>
<dbReference type="Proteomes" id="UP000320593">
    <property type="component" value="Unassembled WGS sequence"/>
</dbReference>
<dbReference type="InterPro" id="IPR005119">
    <property type="entry name" value="LysR_subst-bd"/>
</dbReference>
<dbReference type="PROSITE" id="PS50931">
    <property type="entry name" value="HTH_LYSR"/>
    <property type="match status" value="1"/>
</dbReference>
<comment type="similarity">
    <text evidence="1">Belongs to the LysR transcriptional regulatory family.</text>
</comment>
<dbReference type="OrthoDB" id="8479357at2"/>
<evidence type="ECO:0000256" key="2">
    <source>
        <dbReference type="ARBA" id="ARBA00023015"/>
    </source>
</evidence>
<keyword evidence="2" id="KW-0805">Transcription regulation</keyword>
<dbReference type="SUPFAM" id="SSF46785">
    <property type="entry name" value="Winged helix' DNA-binding domain"/>
    <property type="match status" value="1"/>
</dbReference>
<reference evidence="6 7" key="1">
    <citation type="submission" date="2019-07" db="EMBL/GenBank/DDBJ databases">
        <title>Genomic Encyclopedia of Archaeal and Bacterial Type Strains, Phase II (KMG-II): from individual species to whole genera.</title>
        <authorList>
            <person name="Goeker M."/>
        </authorList>
    </citation>
    <scope>NUCLEOTIDE SEQUENCE [LARGE SCALE GENOMIC DNA]</scope>
    <source>
        <strain evidence="6 7">ATCC BAA-252</strain>
    </source>
</reference>
<keyword evidence="3" id="KW-0238">DNA-binding</keyword>
<organism evidence="6 7">
    <name type="scientific">Roseibium hamelinense</name>
    <dbReference type="NCBI Taxonomy" id="150831"/>
    <lineage>
        <taxon>Bacteria</taxon>
        <taxon>Pseudomonadati</taxon>
        <taxon>Pseudomonadota</taxon>
        <taxon>Alphaproteobacteria</taxon>
        <taxon>Hyphomicrobiales</taxon>
        <taxon>Stappiaceae</taxon>
        <taxon>Roseibium</taxon>
    </lineage>
</organism>
<evidence type="ECO:0000259" key="5">
    <source>
        <dbReference type="PROSITE" id="PS50931"/>
    </source>
</evidence>
<dbReference type="GO" id="GO:0003700">
    <property type="term" value="F:DNA-binding transcription factor activity"/>
    <property type="evidence" value="ECO:0007669"/>
    <property type="project" value="InterPro"/>
</dbReference>
<dbReference type="PANTHER" id="PTHR30126">
    <property type="entry name" value="HTH-TYPE TRANSCRIPTIONAL REGULATOR"/>
    <property type="match status" value="1"/>
</dbReference>
<dbReference type="Gene3D" id="3.40.190.10">
    <property type="entry name" value="Periplasmic binding protein-like II"/>
    <property type="match status" value="2"/>
</dbReference>
<accession>A0A562STW1</accession>
<feature type="domain" description="HTH lysR-type" evidence="5">
    <location>
        <begin position="25"/>
        <end position="82"/>
    </location>
</feature>
<dbReference type="InterPro" id="IPR000847">
    <property type="entry name" value="LysR_HTH_N"/>
</dbReference>
<keyword evidence="7" id="KW-1185">Reference proteome</keyword>
<dbReference type="PANTHER" id="PTHR30126:SF25">
    <property type="entry name" value="HTH-TYPE TRANSCRIPTIONAL REGULATOR METR"/>
    <property type="match status" value="1"/>
</dbReference>
<dbReference type="GO" id="GO:0000976">
    <property type="term" value="F:transcription cis-regulatory region binding"/>
    <property type="evidence" value="ECO:0007669"/>
    <property type="project" value="TreeGrafter"/>
</dbReference>
<dbReference type="EMBL" id="VLLF01000007">
    <property type="protein sequence ID" value="TWI84787.1"/>
    <property type="molecule type" value="Genomic_DNA"/>
</dbReference>
<dbReference type="SUPFAM" id="SSF53850">
    <property type="entry name" value="Periplasmic binding protein-like II"/>
    <property type="match status" value="1"/>
</dbReference>
<name>A0A562STW1_9HYPH</name>
<dbReference type="InterPro" id="IPR036390">
    <property type="entry name" value="WH_DNA-bd_sf"/>
</dbReference>
<evidence type="ECO:0000256" key="4">
    <source>
        <dbReference type="ARBA" id="ARBA00023163"/>
    </source>
</evidence>
<evidence type="ECO:0000256" key="1">
    <source>
        <dbReference type="ARBA" id="ARBA00009437"/>
    </source>
</evidence>